<evidence type="ECO:0000313" key="2">
    <source>
        <dbReference type="EMBL" id="RDW85389.1"/>
    </source>
</evidence>
<evidence type="ECO:0008006" key="4">
    <source>
        <dbReference type="Google" id="ProtNLM"/>
    </source>
</evidence>
<proteinExistence type="predicted"/>
<dbReference type="PANTHER" id="PTHR36578:SF1">
    <property type="entry name" value="APPLE DOMAIN-CONTAINING PROTEIN"/>
    <property type="match status" value="1"/>
</dbReference>
<name>A0A3D8SGA8_9HELO</name>
<evidence type="ECO:0000313" key="3">
    <source>
        <dbReference type="Proteomes" id="UP000256328"/>
    </source>
</evidence>
<organism evidence="2 3">
    <name type="scientific">Coleophoma crateriformis</name>
    <dbReference type="NCBI Taxonomy" id="565419"/>
    <lineage>
        <taxon>Eukaryota</taxon>
        <taxon>Fungi</taxon>
        <taxon>Dikarya</taxon>
        <taxon>Ascomycota</taxon>
        <taxon>Pezizomycotina</taxon>
        <taxon>Leotiomycetes</taxon>
        <taxon>Helotiales</taxon>
        <taxon>Dermateaceae</taxon>
        <taxon>Coleophoma</taxon>
    </lineage>
</organism>
<dbReference type="EMBL" id="PDLN01000005">
    <property type="protein sequence ID" value="RDW85389.1"/>
    <property type="molecule type" value="Genomic_DNA"/>
</dbReference>
<dbReference type="Proteomes" id="UP000256328">
    <property type="component" value="Unassembled WGS sequence"/>
</dbReference>
<feature type="signal peptide" evidence="1">
    <location>
        <begin position="1"/>
        <end position="16"/>
    </location>
</feature>
<sequence>MRCFLVAAAVMAAVSASPKPQDMEIDMIIAAPDPVITGAPVGVAEQLVTYDVASASAMVVAAVLDDAEAADAEADATDAAITDATVTDAARMVKRTACAPQPAGATGAPAVSSDTPSAFSANPAFAAIANAAPVPLGYALSFQNLKASNNAYAYLGFNTLSAYNTTLCAAKCSAKTGCLSFNLYFERDPSVTPGPGCEDPPSYTMIKCVYWGGPVTTANALNQGQFRSKFHVVIAGSNGYNYNGLPNVPGYITQSIGNASINAPYDSQGCDTYITSTIIEGAPFDPANCAAACYRQSIYNLDHPPKDGPPKTCQFFNTYLVYVNTTANMQGQYCALYSEAWPTSYATNFGQYRGNDHYLIESSYTYTNETNPGVPDQACAVAEAAAQISYSKLQLFCMAYLGLAVPTATATTTVVATVTSISTSTVHIDDSPQKRAVDVPNDLQKYPSSVLSSACSLKVPFTVTTTATSSTTTTVATTTTTSTTTYAETTP</sequence>
<evidence type="ECO:0000256" key="1">
    <source>
        <dbReference type="SAM" id="SignalP"/>
    </source>
</evidence>
<protein>
    <recommendedName>
        <fullName evidence="4">Apple domain-containing protein</fullName>
    </recommendedName>
</protein>
<dbReference type="AlphaFoldDB" id="A0A3D8SGA8"/>
<reference evidence="2 3" key="1">
    <citation type="journal article" date="2018" name="IMA Fungus">
        <title>IMA Genome-F 9: Draft genome sequence of Annulohypoxylon stygium, Aspergillus mulundensis, Berkeleyomyces basicola (syn. Thielaviopsis basicola), Ceratocystis smalleyi, two Cercospora beticola strains, Coleophoma cylindrospora, Fusarium fracticaudum, Phialophora cf. hyalina, and Morchella septimelata.</title>
        <authorList>
            <person name="Wingfield B.D."/>
            <person name="Bills G.F."/>
            <person name="Dong Y."/>
            <person name="Huang W."/>
            <person name="Nel W.J."/>
            <person name="Swalarsk-Parry B.S."/>
            <person name="Vaghefi N."/>
            <person name="Wilken P.M."/>
            <person name="An Z."/>
            <person name="de Beer Z.W."/>
            <person name="De Vos L."/>
            <person name="Chen L."/>
            <person name="Duong T.A."/>
            <person name="Gao Y."/>
            <person name="Hammerbacher A."/>
            <person name="Kikkert J.R."/>
            <person name="Li Y."/>
            <person name="Li H."/>
            <person name="Li K."/>
            <person name="Li Q."/>
            <person name="Liu X."/>
            <person name="Ma X."/>
            <person name="Naidoo K."/>
            <person name="Pethybridge S.J."/>
            <person name="Sun J."/>
            <person name="Steenkamp E.T."/>
            <person name="van der Nest M.A."/>
            <person name="van Wyk S."/>
            <person name="Wingfield M.J."/>
            <person name="Xiong C."/>
            <person name="Yue Q."/>
            <person name="Zhang X."/>
        </authorList>
    </citation>
    <scope>NUCLEOTIDE SEQUENCE [LARGE SCALE GENOMIC DNA]</scope>
    <source>
        <strain evidence="2 3">BP5796</strain>
    </source>
</reference>
<comment type="caution">
    <text evidence="2">The sequence shown here is derived from an EMBL/GenBank/DDBJ whole genome shotgun (WGS) entry which is preliminary data.</text>
</comment>
<keyword evidence="3" id="KW-1185">Reference proteome</keyword>
<gene>
    <name evidence="2" type="ORF">BP5796_03714</name>
</gene>
<feature type="chain" id="PRO_5017814300" description="Apple domain-containing protein" evidence="1">
    <location>
        <begin position="17"/>
        <end position="491"/>
    </location>
</feature>
<keyword evidence="1" id="KW-0732">Signal</keyword>
<accession>A0A3D8SGA8</accession>
<dbReference type="OrthoDB" id="271448at2759"/>
<dbReference type="PANTHER" id="PTHR36578">
    <property type="entry name" value="CHROMOSOME 15, WHOLE GENOME SHOTGUN SEQUENCE"/>
    <property type="match status" value="1"/>
</dbReference>